<organism evidence="1 2">
    <name type="scientific">Caerostris darwini</name>
    <dbReference type="NCBI Taxonomy" id="1538125"/>
    <lineage>
        <taxon>Eukaryota</taxon>
        <taxon>Metazoa</taxon>
        <taxon>Ecdysozoa</taxon>
        <taxon>Arthropoda</taxon>
        <taxon>Chelicerata</taxon>
        <taxon>Arachnida</taxon>
        <taxon>Araneae</taxon>
        <taxon>Araneomorphae</taxon>
        <taxon>Entelegynae</taxon>
        <taxon>Araneoidea</taxon>
        <taxon>Araneidae</taxon>
        <taxon>Caerostris</taxon>
    </lineage>
</organism>
<keyword evidence="2" id="KW-1185">Reference proteome</keyword>
<sequence>MVKNMSSLILIFAYKRTIFLSAVGIERLTGFLIKGSSDSSTRISSFTPSSVVKRKRGTSISSPMDIILLVIESVSEHLFRELHLEVAMSDRCITRIRSLGNSSFPTHNC</sequence>
<dbReference type="AlphaFoldDB" id="A0AAV4R9N4"/>
<reference evidence="1 2" key="1">
    <citation type="submission" date="2021-06" db="EMBL/GenBank/DDBJ databases">
        <title>Caerostris darwini draft genome.</title>
        <authorList>
            <person name="Kono N."/>
            <person name="Arakawa K."/>
        </authorList>
    </citation>
    <scope>NUCLEOTIDE SEQUENCE [LARGE SCALE GENOMIC DNA]</scope>
</reference>
<evidence type="ECO:0000313" key="2">
    <source>
        <dbReference type="Proteomes" id="UP001054837"/>
    </source>
</evidence>
<gene>
    <name evidence="1" type="ORF">CDAR_1471</name>
</gene>
<proteinExistence type="predicted"/>
<comment type="caution">
    <text evidence="1">The sequence shown here is derived from an EMBL/GenBank/DDBJ whole genome shotgun (WGS) entry which is preliminary data.</text>
</comment>
<evidence type="ECO:0000313" key="1">
    <source>
        <dbReference type="EMBL" id="GIY17361.1"/>
    </source>
</evidence>
<dbReference type="Proteomes" id="UP001054837">
    <property type="component" value="Unassembled WGS sequence"/>
</dbReference>
<name>A0AAV4R9N4_9ARAC</name>
<protein>
    <submittedName>
        <fullName evidence="1">Uncharacterized protein</fullName>
    </submittedName>
</protein>
<accession>A0AAV4R9N4</accession>
<dbReference type="EMBL" id="BPLQ01005803">
    <property type="protein sequence ID" value="GIY17361.1"/>
    <property type="molecule type" value="Genomic_DNA"/>
</dbReference>